<dbReference type="AlphaFoldDB" id="D6AA35"/>
<dbReference type="eggNOG" id="ENOG502Z8Z8">
    <property type="taxonomic scope" value="Bacteria"/>
</dbReference>
<evidence type="ECO:0000313" key="2">
    <source>
        <dbReference type="EMBL" id="EFE72130.2"/>
    </source>
</evidence>
<dbReference type="EMBL" id="DS999641">
    <property type="protein sequence ID" value="EFE72130.2"/>
    <property type="molecule type" value="Genomic_DNA"/>
</dbReference>
<reference evidence="3" key="1">
    <citation type="submission" date="2008-12" db="EMBL/GenBank/DDBJ databases">
        <title>Annotation of Streptomyces ghanaensis ATCC 14672.</title>
        <authorList>
            <consortium name="The Broad Institute Genome Sequencing Platform"/>
            <consortium name="Broad Institute Microbial Sequencing Center"/>
            <person name="Fischbach M."/>
            <person name="Ward D."/>
            <person name="Young S."/>
            <person name="Kodira C.D."/>
            <person name="Zeng Q."/>
            <person name="Koehrsen M."/>
            <person name="Godfrey P."/>
            <person name="Alvarado L."/>
            <person name="Berlin A.M."/>
            <person name="Borenstein D."/>
            <person name="Chen Z."/>
            <person name="Engels R."/>
            <person name="Freedman E."/>
            <person name="Gellesch M."/>
            <person name="Goldberg J."/>
            <person name="Griggs A."/>
            <person name="Gujja S."/>
            <person name="Heiman D.I."/>
            <person name="Hepburn T.A."/>
            <person name="Howarth C."/>
            <person name="Jen D."/>
            <person name="Larson L."/>
            <person name="Lewis B."/>
            <person name="Mehta T."/>
            <person name="Park D."/>
            <person name="Pearson M."/>
            <person name="Roberts A."/>
            <person name="Saif S."/>
            <person name="Shea T.D."/>
            <person name="Shenoy N."/>
            <person name="Sisk P."/>
            <person name="Stolte C."/>
            <person name="Sykes S.N."/>
            <person name="Walk T."/>
            <person name="White J."/>
            <person name="Yandava C."/>
            <person name="Straight P."/>
            <person name="Clardy J."/>
            <person name="Hung D."/>
            <person name="Kolter R."/>
            <person name="Mekalanos J."/>
            <person name="Walker S."/>
            <person name="Walsh C.T."/>
            <person name="Wieland B.L.C."/>
            <person name="Ilzarbe M."/>
            <person name="Galagan J."/>
            <person name="Nusbaum C."/>
            <person name="Birren B."/>
        </authorList>
    </citation>
    <scope>NUCLEOTIDE SEQUENCE [LARGE SCALE GENOMIC DNA]</scope>
    <source>
        <strain evidence="3">ATCC 14672 / DSM 40746 / JCM 4963 / KCTC 9882 / NRRL B-12104 / FH 1290</strain>
    </source>
</reference>
<organism evidence="2 3">
    <name type="scientific">Streptomyces viridosporus (strain ATCC 14672 / DSM 40746 / JCM 4963 / KCTC 9882 / NRRL B-12104 / FH 1290)</name>
    <name type="common">Streptomyces ghanaensis</name>
    <dbReference type="NCBI Taxonomy" id="566461"/>
    <lineage>
        <taxon>Bacteria</taxon>
        <taxon>Bacillati</taxon>
        <taxon>Actinomycetota</taxon>
        <taxon>Actinomycetes</taxon>
        <taxon>Kitasatosporales</taxon>
        <taxon>Streptomycetaceae</taxon>
        <taxon>Streptomyces</taxon>
    </lineage>
</organism>
<protein>
    <submittedName>
        <fullName evidence="2">Predicted protein</fullName>
    </submittedName>
</protein>
<feature type="region of interest" description="Disordered" evidence="1">
    <location>
        <begin position="103"/>
        <end position="152"/>
    </location>
</feature>
<evidence type="ECO:0000256" key="1">
    <source>
        <dbReference type="SAM" id="MobiDB-lite"/>
    </source>
</evidence>
<gene>
    <name evidence="2" type="ORF">SSFG_07365</name>
</gene>
<evidence type="ECO:0000313" key="3">
    <source>
        <dbReference type="Proteomes" id="UP000003824"/>
    </source>
</evidence>
<dbReference type="Proteomes" id="UP000003824">
    <property type="component" value="Unassembled WGS sequence"/>
</dbReference>
<sequence length="152" mass="16888">MDCRALHEAMDNATEERPMQVVLENHPALLANVIAGHHGIWVRPQVRLGDRYVSDFLIASRTSAGLRWHLVELESPTERLTNPGNQRESPTLRHAIDQIPGLARVAEGQPPARPGYAPGHHRGCTRAHHHGPGGRDGQRPRNPGSPFRERPD</sequence>
<accession>D6AA35</accession>
<name>D6AA35_STRV1</name>
<feature type="compositionally biased region" description="Basic residues" evidence="1">
    <location>
        <begin position="119"/>
        <end position="132"/>
    </location>
</feature>
<proteinExistence type="predicted"/>